<gene>
    <name evidence="2" type="ORF">NADFUDRAFT_83741</name>
</gene>
<evidence type="ECO:0000313" key="2">
    <source>
        <dbReference type="EMBL" id="ODQ64173.1"/>
    </source>
</evidence>
<keyword evidence="1" id="KW-0472">Membrane</keyword>
<evidence type="ECO:0000256" key="1">
    <source>
        <dbReference type="SAM" id="Phobius"/>
    </source>
</evidence>
<keyword evidence="3" id="KW-1185">Reference proteome</keyword>
<name>A0A1E3PFI5_9ASCO</name>
<sequence length="79" mass="8777">YEFANSSRSLRDIKFGLSRLIGIILWLSLPHVSILFIIHHKSLVFHVISSSSATVSITTVTIPITTARKTTTTRSCYTA</sequence>
<accession>A0A1E3PFI5</accession>
<feature type="transmembrane region" description="Helical" evidence="1">
    <location>
        <begin position="44"/>
        <end position="64"/>
    </location>
</feature>
<keyword evidence="1" id="KW-0812">Transmembrane</keyword>
<keyword evidence="1" id="KW-1133">Transmembrane helix</keyword>
<feature type="transmembrane region" description="Helical" evidence="1">
    <location>
        <begin position="20"/>
        <end position="38"/>
    </location>
</feature>
<dbReference type="EMBL" id="KV454412">
    <property type="protein sequence ID" value="ODQ64173.1"/>
    <property type="molecule type" value="Genomic_DNA"/>
</dbReference>
<evidence type="ECO:0000313" key="3">
    <source>
        <dbReference type="Proteomes" id="UP000095009"/>
    </source>
</evidence>
<organism evidence="2 3">
    <name type="scientific">Nadsonia fulvescens var. elongata DSM 6958</name>
    <dbReference type="NCBI Taxonomy" id="857566"/>
    <lineage>
        <taxon>Eukaryota</taxon>
        <taxon>Fungi</taxon>
        <taxon>Dikarya</taxon>
        <taxon>Ascomycota</taxon>
        <taxon>Saccharomycotina</taxon>
        <taxon>Dipodascomycetes</taxon>
        <taxon>Dipodascales</taxon>
        <taxon>Dipodascales incertae sedis</taxon>
        <taxon>Nadsonia</taxon>
    </lineage>
</organism>
<proteinExistence type="predicted"/>
<feature type="non-terminal residue" evidence="2">
    <location>
        <position position="1"/>
    </location>
</feature>
<dbReference type="Proteomes" id="UP000095009">
    <property type="component" value="Unassembled WGS sequence"/>
</dbReference>
<dbReference type="AlphaFoldDB" id="A0A1E3PFI5"/>
<reference evidence="2 3" key="1">
    <citation type="journal article" date="2016" name="Proc. Natl. Acad. Sci. U.S.A.">
        <title>Comparative genomics of biotechnologically important yeasts.</title>
        <authorList>
            <person name="Riley R."/>
            <person name="Haridas S."/>
            <person name="Wolfe K.H."/>
            <person name="Lopes M.R."/>
            <person name="Hittinger C.T."/>
            <person name="Goeker M."/>
            <person name="Salamov A.A."/>
            <person name="Wisecaver J.H."/>
            <person name="Long T.M."/>
            <person name="Calvey C.H."/>
            <person name="Aerts A.L."/>
            <person name="Barry K.W."/>
            <person name="Choi C."/>
            <person name="Clum A."/>
            <person name="Coughlan A.Y."/>
            <person name="Deshpande S."/>
            <person name="Douglass A.P."/>
            <person name="Hanson S.J."/>
            <person name="Klenk H.-P."/>
            <person name="LaButti K.M."/>
            <person name="Lapidus A."/>
            <person name="Lindquist E.A."/>
            <person name="Lipzen A.M."/>
            <person name="Meier-Kolthoff J.P."/>
            <person name="Ohm R.A."/>
            <person name="Otillar R.P."/>
            <person name="Pangilinan J.L."/>
            <person name="Peng Y."/>
            <person name="Rokas A."/>
            <person name="Rosa C.A."/>
            <person name="Scheuner C."/>
            <person name="Sibirny A.A."/>
            <person name="Slot J.C."/>
            <person name="Stielow J.B."/>
            <person name="Sun H."/>
            <person name="Kurtzman C.P."/>
            <person name="Blackwell M."/>
            <person name="Grigoriev I.V."/>
            <person name="Jeffries T.W."/>
        </authorList>
    </citation>
    <scope>NUCLEOTIDE SEQUENCE [LARGE SCALE GENOMIC DNA]</scope>
    <source>
        <strain evidence="2 3">DSM 6958</strain>
    </source>
</reference>
<protein>
    <submittedName>
        <fullName evidence="2">Uncharacterized protein</fullName>
    </submittedName>
</protein>